<dbReference type="InterPro" id="IPR050113">
    <property type="entry name" value="Ub_conjugating_enzyme"/>
</dbReference>
<dbReference type="GO" id="GO:0061631">
    <property type="term" value="F:ubiquitin conjugating enzyme activity"/>
    <property type="evidence" value="ECO:0007669"/>
    <property type="project" value="UniProtKB-EC"/>
</dbReference>
<accession>A0A976SJF6</accession>
<dbReference type="CDD" id="cd23808">
    <property type="entry name" value="UBCc_UBE2W"/>
    <property type="match status" value="1"/>
</dbReference>
<dbReference type="EC" id="2.3.2.25" evidence="3"/>
<feature type="signal peptide" evidence="1">
    <location>
        <begin position="1"/>
        <end position="16"/>
    </location>
</feature>
<name>A0A976SJF6_THEOR</name>
<evidence type="ECO:0000313" key="4">
    <source>
        <dbReference type="Proteomes" id="UP000244811"/>
    </source>
</evidence>
<feature type="domain" description="UBC core" evidence="2">
    <location>
        <begin position="40"/>
        <end position="160"/>
    </location>
</feature>
<dbReference type="EMBL" id="CP056071">
    <property type="protein sequence ID" value="UVC49968.1"/>
    <property type="molecule type" value="Genomic_DNA"/>
</dbReference>
<dbReference type="PANTHER" id="PTHR24067">
    <property type="entry name" value="UBIQUITIN-CONJUGATING ENZYME E2"/>
    <property type="match status" value="1"/>
</dbReference>
<dbReference type="SMART" id="SM00212">
    <property type="entry name" value="UBCc"/>
    <property type="match status" value="1"/>
</dbReference>
<dbReference type="SUPFAM" id="SSF54495">
    <property type="entry name" value="UBC-like"/>
    <property type="match status" value="1"/>
</dbReference>
<keyword evidence="3" id="KW-0012">Acyltransferase</keyword>
<organism evidence="3 4">
    <name type="scientific">Theileria orientalis</name>
    <dbReference type="NCBI Taxonomy" id="68886"/>
    <lineage>
        <taxon>Eukaryota</taxon>
        <taxon>Sar</taxon>
        <taxon>Alveolata</taxon>
        <taxon>Apicomplexa</taxon>
        <taxon>Aconoidasida</taxon>
        <taxon>Piroplasmida</taxon>
        <taxon>Theileriidae</taxon>
        <taxon>Theileria</taxon>
    </lineage>
</organism>
<protein>
    <submittedName>
        <fullName evidence="3">Ubiquitin-conjugating enzyme E2</fullName>
        <ecNumber evidence="3">2.3.2.25</ecNumber>
    </submittedName>
</protein>
<dbReference type="Pfam" id="PF00179">
    <property type="entry name" value="UQ_con"/>
    <property type="match status" value="1"/>
</dbReference>
<keyword evidence="3" id="KW-0808">Transferase</keyword>
<dbReference type="Proteomes" id="UP000244811">
    <property type="component" value="Chromosome 2"/>
</dbReference>
<dbReference type="InterPro" id="IPR016135">
    <property type="entry name" value="UBQ-conjugating_enzyme/RWD"/>
</dbReference>
<evidence type="ECO:0000259" key="2">
    <source>
        <dbReference type="Pfam" id="PF00179"/>
    </source>
</evidence>
<sequence length="180" mass="20129">MYIYLLFLALIWPVLSIKFGSTSRFQLALGINRNNLSSLRIQNEIVLFNKNTPPSCKLEVFGKNNNIWIISWTGLPGTIYAGEKYKLKIILPDGYPLKPPIIYFLQPAPVHPHVYSNGDICMSSIGSEYLPSASISSFVVSIISMLSSAKEKRLPIDNHLHVDMPPGTSEGGFLYHDDKC</sequence>
<gene>
    <name evidence="3" type="ORF">MACK_003591</name>
</gene>
<evidence type="ECO:0000256" key="1">
    <source>
        <dbReference type="SAM" id="SignalP"/>
    </source>
</evidence>
<evidence type="ECO:0000313" key="3">
    <source>
        <dbReference type="EMBL" id="UVC49968.1"/>
    </source>
</evidence>
<reference evidence="3" key="1">
    <citation type="submission" date="2022-07" db="EMBL/GenBank/DDBJ databases">
        <title>Evaluation of T. orientalis genome assembly methods using nanopore sequencing and analysis of variation between genomes.</title>
        <authorList>
            <person name="Yam J."/>
            <person name="Micallef M.L."/>
            <person name="Liu M."/>
            <person name="Djordjevic S.P."/>
            <person name="Bogema D.R."/>
            <person name="Jenkins C."/>
        </authorList>
    </citation>
    <scope>NUCLEOTIDE SEQUENCE</scope>
    <source>
        <strain evidence="3">Goon Nure</strain>
    </source>
</reference>
<keyword evidence="1" id="KW-0732">Signal</keyword>
<proteinExistence type="predicted"/>
<feature type="chain" id="PRO_5037202770" evidence="1">
    <location>
        <begin position="17"/>
        <end position="180"/>
    </location>
</feature>
<dbReference type="AlphaFoldDB" id="A0A976SJF6"/>
<dbReference type="Gene3D" id="3.10.110.10">
    <property type="entry name" value="Ubiquitin Conjugating Enzyme"/>
    <property type="match status" value="1"/>
</dbReference>
<dbReference type="InterPro" id="IPR000608">
    <property type="entry name" value="UBC"/>
</dbReference>